<gene>
    <name evidence="3" type="ORF">AYR53_10000</name>
</gene>
<evidence type="ECO:0000313" key="4">
    <source>
        <dbReference type="Proteomes" id="UP000078582"/>
    </source>
</evidence>
<dbReference type="SUPFAM" id="SSF55920">
    <property type="entry name" value="Creatinase/aminopeptidase"/>
    <property type="match status" value="1"/>
</dbReference>
<evidence type="ECO:0000313" key="3">
    <source>
        <dbReference type="EMBL" id="ANK63065.1"/>
    </source>
</evidence>
<dbReference type="InterPro" id="IPR000587">
    <property type="entry name" value="Creatinase_N"/>
</dbReference>
<dbReference type="InterPro" id="IPR029149">
    <property type="entry name" value="Creatin/AminoP/Spt16_N"/>
</dbReference>
<dbReference type="AlphaFoldDB" id="A0A192H3W8"/>
<dbReference type="CDD" id="cd01092">
    <property type="entry name" value="APP-like"/>
    <property type="match status" value="1"/>
</dbReference>
<dbReference type="KEGG" id="lbt:AYR52_03310"/>
<dbReference type="STRING" id="375175.AYR53_10000"/>
<accession>A0A192H3W8</accession>
<dbReference type="Pfam" id="PF00557">
    <property type="entry name" value="Peptidase_M24"/>
    <property type="match status" value="1"/>
</dbReference>
<dbReference type="Gene3D" id="3.90.230.10">
    <property type="entry name" value="Creatinase/methionine aminopeptidase superfamily"/>
    <property type="match status" value="1"/>
</dbReference>
<name>A0A192H3W8_9LACO</name>
<keyword evidence="4" id="KW-1185">Reference proteome</keyword>
<feature type="domain" description="Peptidase M24" evidence="1">
    <location>
        <begin position="137"/>
        <end position="339"/>
    </location>
</feature>
<dbReference type="RefSeq" id="WP_068223812.1">
    <property type="nucleotide sequence ID" value="NZ_CP014623.1"/>
</dbReference>
<dbReference type="GeneID" id="42982588"/>
<dbReference type="Proteomes" id="UP000078582">
    <property type="component" value="Chromosome"/>
</dbReference>
<proteinExistence type="predicted"/>
<dbReference type="Gene3D" id="3.40.350.10">
    <property type="entry name" value="Creatinase/prolidase N-terminal domain"/>
    <property type="match status" value="1"/>
</dbReference>
<feature type="domain" description="Creatinase N-terminal" evidence="2">
    <location>
        <begin position="4"/>
        <end position="130"/>
    </location>
</feature>
<evidence type="ECO:0000259" key="2">
    <source>
        <dbReference type="Pfam" id="PF01321"/>
    </source>
</evidence>
<sequence>MASRLERLREKLAEIGLDGLLVTSQANLRYLSAFTGTTGVALITRTAAYFITDSRYLIQAQQQVAPRGFVITENKGSIYDMVNQLLLDCQLTTLGFEEAYISFQTYDELADLFDVGLVPVAGMIEELREIKEPAELELIEKAIKIADQGYQHILVTIRPGMTERQVANELDFYMRKLGASGTSFETIVASGVRSALPHGVATDKIIQQHELITVDFGCYYHGYVSDVTRTFAIGRPDTQLQEIYKIVLEAQQAVVDQLQPGVTGATIDAAARDRITKAGYGPEFGHDTGHGIGLEIHEGPYAGPKVQQQFIVGNVETAEPGIYLPGLGGVRIEDDLLVTPTGNQVLNQAPKHELIVL</sequence>
<evidence type="ECO:0000259" key="1">
    <source>
        <dbReference type="Pfam" id="PF00557"/>
    </source>
</evidence>
<dbReference type="InterPro" id="IPR000994">
    <property type="entry name" value="Pept_M24"/>
</dbReference>
<dbReference type="EMBL" id="CP014873">
    <property type="protein sequence ID" value="ANK63065.1"/>
    <property type="molecule type" value="Genomic_DNA"/>
</dbReference>
<dbReference type="PANTHER" id="PTHR46112">
    <property type="entry name" value="AMINOPEPTIDASE"/>
    <property type="match status" value="1"/>
</dbReference>
<reference evidence="3 4" key="1">
    <citation type="submission" date="2016-03" db="EMBL/GenBank/DDBJ databases">
        <title>Pediococcus and Lactobacillus from brewery environment - whole genome sequencing and assembly.</title>
        <authorList>
            <person name="Behr J."/>
            <person name="Geissler A.J."/>
            <person name="Vogel R.F."/>
        </authorList>
    </citation>
    <scope>NUCLEOTIDE SEQUENCE [LARGE SCALE GENOMIC DNA]</scope>
    <source>
        <strain evidence="3 4">TMW 1.1989</strain>
    </source>
</reference>
<dbReference type="OrthoDB" id="9806388at2"/>
<dbReference type="PANTHER" id="PTHR46112:SF3">
    <property type="entry name" value="AMINOPEPTIDASE YPDF"/>
    <property type="match status" value="1"/>
</dbReference>
<dbReference type="Pfam" id="PF01321">
    <property type="entry name" value="Creatinase_N"/>
    <property type="match status" value="1"/>
</dbReference>
<dbReference type="SUPFAM" id="SSF53092">
    <property type="entry name" value="Creatinase/prolidase N-terminal domain"/>
    <property type="match status" value="1"/>
</dbReference>
<dbReference type="InterPro" id="IPR036005">
    <property type="entry name" value="Creatinase/aminopeptidase-like"/>
</dbReference>
<dbReference type="InterPro" id="IPR050659">
    <property type="entry name" value="Peptidase_M24B"/>
</dbReference>
<organism evidence="3 4">
    <name type="scientific">Loigolactobacillus backii</name>
    <dbReference type="NCBI Taxonomy" id="375175"/>
    <lineage>
        <taxon>Bacteria</taxon>
        <taxon>Bacillati</taxon>
        <taxon>Bacillota</taxon>
        <taxon>Bacilli</taxon>
        <taxon>Lactobacillales</taxon>
        <taxon>Lactobacillaceae</taxon>
        <taxon>Loigolactobacillus</taxon>
    </lineage>
</organism>
<protein>
    <submittedName>
        <fullName evidence="3">Peptidase M24</fullName>
    </submittedName>
</protein>